<dbReference type="KEGG" id="srt:Srot_1203"/>
<dbReference type="RefSeq" id="WP_013138130.1">
    <property type="nucleotide sequence ID" value="NC_014168.1"/>
</dbReference>
<dbReference type="STRING" id="640132.Srot_1203"/>
<evidence type="ECO:0000313" key="3">
    <source>
        <dbReference type="Proteomes" id="UP000002247"/>
    </source>
</evidence>
<accession>D6ZFF0</accession>
<name>D6ZFF0_SEGRD</name>
<proteinExistence type="predicted"/>
<evidence type="ECO:0000256" key="1">
    <source>
        <dbReference type="SAM" id="MobiDB-lite"/>
    </source>
</evidence>
<dbReference type="HOGENOM" id="CLU_2556346_0_0_11"/>
<organism evidence="2 3">
    <name type="scientific">Segniliparus rotundus (strain ATCC BAA-972 / CDC 1076 / CIP 108378 / DSM 44985 / JCM 13578)</name>
    <dbReference type="NCBI Taxonomy" id="640132"/>
    <lineage>
        <taxon>Bacteria</taxon>
        <taxon>Bacillati</taxon>
        <taxon>Actinomycetota</taxon>
        <taxon>Actinomycetes</taxon>
        <taxon>Mycobacteriales</taxon>
        <taxon>Segniliparaceae</taxon>
        <taxon>Segniliparus</taxon>
    </lineage>
</organism>
<sequence>MEQQNCEFHDLSPQGSGADARRHIPGKHQRMNKAWERRIKTVAAHVMDDPTINFPSQCPYASNCRAHAAFTPMCAWIRRPSR</sequence>
<protein>
    <submittedName>
        <fullName evidence="2">Uncharacterized protein</fullName>
    </submittedName>
</protein>
<dbReference type="EMBL" id="CP001958">
    <property type="protein sequence ID" value="ADG97674.1"/>
    <property type="molecule type" value="Genomic_DNA"/>
</dbReference>
<reference evidence="2 3" key="1">
    <citation type="journal article" date="2010" name="Stand. Genomic Sci.">
        <title>Complete genome sequence of Segniliparus rotundus type strain (CDC 1076).</title>
        <authorList>
            <person name="Sikorski J."/>
            <person name="Lapidus A."/>
            <person name="Copeland A."/>
            <person name="Misra M."/>
            <person name="Glavina Del Rio T."/>
            <person name="Nolan M."/>
            <person name="Lucas S."/>
            <person name="Chen F."/>
            <person name="Tice H."/>
            <person name="Cheng J.F."/>
            <person name="Jando M."/>
            <person name="Schneider S."/>
            <person name="Bruce D."/>
            <person name="Goodwin L."/>
            <person name="Pitluck S."/>
            <person name="Liolios K."/>
            <person name="Mikhailova N."/>
            <person name="Pati A."/>
            <person name="Ivanova N."/>
            <person name="Mavromatis K."/>
            <person name="Chen A."/>
            <person name="Palaniappan K."/>
            <person name="Chertkov O."/>
            <person name="Land M."/>
            <person name="Hauser L."/>
            <person name="Chang Y.J."/>
            <person name="Jeffries C.D."/>
            <person name="Brettin T."/>
            <person name="Detter J.C."/>
            <person name="Han C."/>
            <person name="Rohde M."/>
            <person name="Goker M."/>
            <person name="Bristow J."/>
            <person name="Eisen J.A."/>
            <person name="Markowitz V."/>
            <person name="Hugenholtz P."/>
            <person name="Kyrpides N.C."/>
            <person name="Klenk H.P."/>
        </authorList>
    </citation>
    <scope>NUCLEOTIDE SEQUENCE [LARGE SCALE GENOMIC DNA]</scope>
    <source>
        <strain evidence="3">ATCC BAA-972 / CDC 1076 / CIP 108378 / DSM 44985 / JCM 13578</strain>
    </source>
</reference>
<dbReference type="AlphaFoldDB" id="D6ZFF0"/>
<gene>
    <name evidence="2" type="ordered locus">Srot_1203</name>
</gene>
<evidence type="ECO:0000313" key="2">
    <source>
        <dbReference type="EMBL" id="ADG97674.1"/>
    </source>
</evidence>
<keyword evidence="3" id="KW-1185">Reference proteome</keyword>
<feature type="region of interest" description="Disordered" evidence="1">
    <location>
        <begin position="1"/>
        <end position="32"/>
    </location>
</feature>
<dbReference type="Proteomes" id="UP000002247">
    <property type="component" value="Chromosome"/>
</dbReference>